<sequence length="186" mass="20335">MSDTLDIASNRTAQKYPWGEMALRVLWMVVGKPLFWASPRPLFGWRRWLLRRFGATIGQGVNIYPSATIYFPWKLTVGDWSAIGEGAMIYNLGPITIGKQVTISQRAHLCAGTHDHTDPTMPLLKPPITVHDQAWICADAFVGPDVTVGEGAIVGARAVAVKDVEAWAIVGGNPARRIGTRALQTT</sequence>
<accession>A0A2H3NKQ2</accession>
<proteinExistence type="inferred from homology"/>
<dbReference type="Proteomes" id="UP000221024">
    <property type="component" value="Unassembled WGS sequence"/>
</dbReference>
<evidence type="ECO:0000256" key="2">
    <source>
        <dbReference type="ARBA" id="ARBA00022679"/>
    </source>
</evidence>
<protein>
    <submittedName>
        <fullName evidence="3">Colanic acid biosynthesis acetyltransferase WcaF</fullName>
    </submittedName>
</protein>
<organism evidence="3 4">
    <name type="scientific">Longimonas halophila</name>
    <dbReference type="NCBI Taxonomy" id="1469170"/>
    <lineage>
        <taxon>Bacteria</taxon>
        <taxon>Pseudomonadati</taxon>
        <taxon>Rhodothermota</taxon>
        <taxon>Rhodothermia</taxon>
        <taxon>Rhodothermales</taxon>
        <taxon>Salisaetaceae</taxon>
        <taxon>Longimonas</taxon>
    </lineage>
</organism>
<keyword evidence="2 3" id="KW-0808">Transferase</keyword>
<dbReference type="EMBL" id="PDEP01000008">
    <property type="protein sequence ID" value="PEN06514.1"/>
    <property type="molecule type" value="Genomic_DNA"/>
</dbReference>
<evidence type="ECO:0000313" key="4">
    <source>
        <dbReference type="Proteomes" id="UP000221024"/>
    </source>
</evidence>
<evidence type="ECO:0000313" key="3">
    <source>
        <dbReference type="EMBL" id="PEN06514.1"/>
    </source>
</evidence>
<keyword evidence="4" id="KW-1185">Reference proteome</keyword>
<dbReference type="InterPro" id="IPR051159">
    <property type="entry name" value="Hexapeptide_acetyltransf"/>
</dbReference>
<dbReference type="InterPro" id="IPR011004">
    <property type="entry name" value="Trimer_LpxA-like_sf"/>
</dbReference>
<dbReference type="GO" id="GO:0008374">
    <property type="term" value="F:O-acyltransferase activity"/>
    <property type="evidence" value="ECO:0007669"/>
    <property type="project" value="TreeGrafter"/>
</dbReference>
<dbReference type="CDD" id="cd05825">
    <property type="entry name" value="LbH_wcaF_like"/>
    <property type="match status" value="1"/>
</dbReference>
<gene>
    <name evidence="3" type="ORF">CRI93_09535</name>
</gene>
<reference evidence="3 4" key="1">
    <citation type="submission" date="2017-10" db="EMBL/GenBank/DDBJ databases">
        <title>Draft genome of Longimonas halophila.</title>
        <authorList>
            <person name="Goh K.M."/>
            <person name="Shamsir M.S."/>
            <person name="Lim S.W."/>
        </authorList>
    </citation>
    <scope>NUCLEOTIDE SEQUENCE [LARGE SCALE GENOMIC DNA]</scope>
    <source>
        <strain evidence="3 4">KCTC 42399</strain>
    </source>
</reference>
<comment type="similarity">
    <text evidence="1">Belongs to the transferase hexapeptide repeat family.</text>
</comment>
<dbReference type="SUPFAM" id="SSF51161">
    <property type="entry name" value="Trimeric LpxA-like enzymes"/>
    <property type="match status" value="1"/>
</dbReference>
<dbReference type="PANTHER" id="PTHR23416">
    <property type="entry name" value="SIALIC ACID SYNTHASE-RELATED"/>
    <property type="match status" value="1"/>
</dbReference>
<comment type="caution">
    <text evidence="3">The sequence shown here is derived from an EMBL/GenBank/DDBJ whole genome shotgun (WGS) entry which is preliminary data.</text>
</comment>
<name>A0A2H3NKQ2_9BACT</name>
<dbReference type="AlphaFoldDB" id="A0A2H3NKQ2"/>
<evidence type="ECO:0000256" key="1">
    <source>
        <dbReference type="ARBA" id="ARBA00007274"/>
    </source>
</evidence>
<dbReference type="RefSeq" id="WP_098062407.1">
    <property type="nucleotide sequence ID" value="NZ_PDEP01000008.1"/>
</dbReference>
<dbReference type="Gene3D" id="2.160.10.10">
    <property type="entry name" value="Hexapeptide repeat proteins"/>
    <property type="match status" value="1"/>
</dbReference>
<dbReference type="GO" id="GO:0005829">
    <property type="term" value="C:cytosol"/>
    <property type="evidence" value="ECO:0007669"/>
    <property type="project" value="TreeGrafter"/>
</dbReference>
<dbReference type="PANTHER" id="PTHR23416:SF23">
    <property type="entry name" value="ACETYLTRANSFERASE C18B11.09C-RELATED"/>
    <property type="match status" value="1"/>
</dbReference>
<dbReference type="OrthoDB" id="9814490at2"/>
<dbReference type="NCBIfam" id="NF007797">
    <property type="entry name" value="PRK10502.1"/>
    <property type="match status" value="1"/>
</dbReference>